<organism evidence="2 3">
    <name type="scientific">Madurella mycetomatis</name>
    <dbReference type="NCBI Taxonomy" id="100816"/>
    <lineage>
        <taxon>Eukaryota</taxon>
        <taxon>Fungi</taxon>
        <taxon>Dikarya</taxon>
        <taxon>Ascomycota</taxon>
        <taxon>Pezizomycotina</taxon>
        <taxon>Sordariomycetes</taxon>
        <taxon>Sordariomycetidae</taxon>
        <taxon>Sordariales</taxon>
        <taxon>Sordariales incertae sedis</taxon>
        <taxon>Madurella</taxon>
    </lineage>
</organism>
<dbReference type="Proteomes" id="UP000078237">
    <property type="component" value="Unassembled WGS sequence"/>
</dbReference>
<dbReference type="VEuPathDB" id="FungiDB:MMYC01_203278"/>
<dbReference type="STRING" id="100816.A0A175W9W1"/>
<keyword evidence="3" id="KW-1185">Reference proteome</keyword>
<reference evidence="2 3" key="1">
    <citation type="journal article" date="2016" name="Genome Announc.">
        <title>Genome Sequence of Madurella mycetomatis mm55, Isolated from a Human Mycetoma Case in Sudan.</title>
        <authorList>
            <person name="Smit S."/>
            <person name="Derks M.F."/>
            <person name="Bervoets S."/>
            <person name="Fahal A."/>
            <person name="van Leeuwen W."/>
            <person name="van Belkum A."/>
            <person name="van de Sande W.W."/>
        </authorList>
    </citation>
    <scope>NUCLEOTIDE SEQUENCE [LARGE SCALE GENOMIC DNA]</scope>
    <source>
        <strain evidence="3">mm55</strain>
    </source>
</reference>
<dbReference type="OrthoDB" id="4563331at2759"/>
<accession>A0A175W9W1</accession>
<gene>
    <name evidence="2" type="ORF">MMYC01_203278</name>
</gene>
<dbReference type="EMBL" id="LCTW02000061">
    <property type="protein sequence ID" value="KXX80385.1"/>
    <property type="molecule type" value="Genomic_DNA"/>
</dbReference>
<protein>
    <submittedName>
        <fullName evidence="2">Uncharacterized protein</fullName>
    </submittedName>
</protein>
<feature type="chain" id="PRO_5008043815" evidence="1">
    <location>
        <begin position="25"/>
        <end position="169"/>
    </location>
</feature>
<evidence type="ECO:0000313" key="2">
    <source>
        <dbReference type="EMBL" id="KXX80385.1"/>
    </source>
</evidence>
<dbReference type="AlphaFoldDB" id="A0A175W9W1"/>
<feature type="signal peptide" evidence="1">
    <location>
        <begin position="1"/>
        <end position="24"/>
    </location>
</feature>
<evidence type="ECO:0000313" key="3">
    <source>
        <dbReference type="Proteomes" id="UP000078237"/>
    </source>
</evidence>
<evidence type="ECO:0000256" key="1">
    <source>
        <dbReference type="SAM" id="SignalP"/>
    </source>
</evidence>
<proteinExistence type="predicted"/>
<keyword evidence="1" id="KW-0732">Signal</keyword>
<sequence length="169" mass="17763">MVTLRAITIASLGILLSAIPSTLANPDDWVDEGKINKCALVLCPAGTVCKIIDGGPACVEVVIPGDTPCGRNVCARGMVCCNESCGTCTKPGGSCLDVMCPDAEKRQDLPGTIQCGTRRCAPNQRCCDPLCGHCVLPFEVCRPRLCHAGDVERGEPKGEEDSENIESAN</sequence>
<comment type="caution">
    <text evidence="2">The sequence shown here is derived from an EMBL/GenBank/DDBJ whole genome shotgun (WGS) entry which is preliminary data.</text>
</comment>
<name>A0A175W9W1_9PEZI</name>